<feature type="region of interest" description="Disordered" evidence="1">
    <location>
        <begin position="44"/>
        <end position="72"/>
    </location>
</feature>
<dbReference type="AlphaFoldDB" id="A0A5D4REJ4"/>
<dbReference type="EMBL" id="VTER01000004">
    <property type="protein sequence ID" value="TYS49139.1"/>
    <property type="molecule type" value="Genomic_DNA"/>
</dbReference>
<dbReference type="SUPFAM" id="SSF49764">
    <property type="entry name" value="HSP20-like chaperones"/>
    <property type="match status" value="1"/>
</dbReference>
<sequence length="162" mass="18689">MFPWNLFPFNKDMKKTMQQLKPDEIDKYVQSMMGQLFPQSMQGMGGPQNMMQGFSPFQQGNPDPSPPGSSKLDTSVYETHDYVFVRIGIKDESWLKQLKLYHTSNQIILEHIPEFDNKHTITLPAIVKRKGSSASFKDSMLEVRIPKNIDMQFSEIEVTEIL</sequence>
<dbReference type="Proteomes" id="UP000322139">
    <property type="component" value="Unassembled WGS sequence"/>
</dbReference>
<feature type="compositionally biased region" description="Low complexity" evidence="1">
    <location>
        <begin position="44"/>
        <end position="53"/>
    </location>
</feature>
<dbReference type="RefSeq" id="WP_148974293.1">
    <property type="nucleotide sequence ID" value="NZ_JBNIKT010000029.1"/>
</dbReference>
<name>A0A5D4REJ4_9BACI</name>
<evidence type="ECO:0000313" key="2">
    <source>
        <dbReference type="EMBL" id="TYS49139.1"/>
    </source>
</evidence>
<dbReference type="InterPro" id="IPR008978">
    <property type="entry name" value="HSP20-like_chaperone"/>
</dbReference>
<reference evidence="2 3" key="1">
    <citation type="submission" date="2019-08" db="EMBL/GenBank/DDBJ databases">
        <title>Bacillus genomes from the desert of Cuatro Cienegas, Coahuila.</title>
        <authorList>
            <person name="Olmedo-Alvarez G."/>
        </authorList>
    </citation>
    <scope>NUCLEOTIDE SEQUENCE [LARGE SCALE GENOMIC DNA]</scope>
    <source>
        <strain evidence="2 3">CH446_14T</strain>
    </source>
</reference>
<proteinExistence type="predicted"/>
<accession>A0A5D4REJ4</accession>
<gene>
    <name evidence="2" type="ORF">FZD51_07885</name>
</gene>
<protein>
    <submittedName>
        <fullName evidence="2">Hsp20/alpha crystallin family protein</fullName>
    </submittedName>
</protein>
<comment type="caution">
    <text evidence="2">The sequence shown here is derived from an EMBL/GenBank/DDBJ whole genome shotgun (WGS) entry which is preliminary data.</text>
</comment>
<evidence type="ECO:0000256" key="1">
    <source>
        <dbReference type="SAM" id="MobiDB-lite"/>
    </source>
</evidence>
<dbReference type="CDD" id="cd00298">
    <property type="entry name" value="ACD_sHsps_p23-like"/>
    <property type="match status" value="1"/>
</dbReference>
<evidence type="ECO:0000313" key="3">
    <source>
        <dbReference type="Proteomes" id="UP000322139"/>
    </source>
</evidence>
<organism evidence="2 3">
    <name type="scientific">Bacillus infantis</name>
    <dbReference type="NCBI Taxonomy" id="324767"/>
    <lineage>
        <taxon>Bacteria</taxon>
        <taxon>Bacillati</taxon>
        <taxon>Bacillota</taxon>
        <taxon>Bacilli</taxon>
        <taxon>Bacillales</taxon>
        <taxon>Bacillaceae</taxon>
        <taxon>Bacillus</taxon>
    </lineage>
</organism>